<dbReference type="PANTHER" id="PTHR24198">
    <property type="entry name" value="ANKYRIN REPEAT AND PROTEIN KINASE DOMAIN-CONTAINING PROTEIN"/>
    <property type="match status" value="1"/>
</dbReference>
<keyword evidence="4" id="KW-0472">Membrane</keyword>
<evidence type="ECO:0000313" key="5">
    <source>
        <dbReference type="EMBL" id="CAE7398032.1"/>
    </source>
</evidence>
<dbReference type="EMBL" id="CAJNIZ010017420">
    <property type="protein sequence ID" value="CAE7398032.1"/>
    <property type="molecule type" value="Genomic_DNA"/>
</dbReference>
<feature type="non-terminal residue" evidence="5">
    <location>
        <position position="264"/>
    </location>
</feature>
<evidence type="ECO:0000256" key="1">
    <source>
        <dbReference type="ARBA" id="ARBA00022737"/>
    </source>
</evidence>
<proteinExistence type="predicted"/>
<feature type="transmembrane region" description="Helical" evidence="4">
    <location>
        <begin position="36"/>
        <end position="56"/>
    </location>
</feature>
<protein>
    <submittedName>
        <fullName evidence="5">ANK2 protein</fullName>
    </submittedName>
</protein>
<keyword evidence="4" id="KW-1133">Transmembrane helix</keyword>
<dbReference type="PROSITE" id="PS50297">
    <property type="entry name" value="ANK_REP_REGION"/>
    <property type="match status" value="1"/>
</dbReference>
<feature type="repeat" description="ANK" evidence="3">
    <location>
        <begin position="239"/>
        <end position="264"/>
    </location>
</feature>
<name>A0A812QPT0_SYMPI</name>
<dbReference type="InterPro" id="IPR036770">
    <property type="entry name" value="Ankyrin_rpt-contain_sf"/>
</dbReference>
<dbReference type="OrthoDB" id="418425at2759"/>
<dbReference type="PANTHER" id="PTHR24198:SF165">
    <property type="entry name" value="ANKYRIN REPEAT-CONTAINING PROTEIN-RELATED"/>
    <property type="match status" value="1"/>
</dbReference>
<evidence type="ECO:0000256" key="4">
    <source>
        <dbReference type="SAM" id="Phobius"/>
    </source>
</evidence>
<evidence type="ECO:0000256" key="3">
    <source>
        <dbReference type="PROSITE-ProRule" id="PRU00023"/>
    </source>
</evidence>
<dbReference type="Gene3D" id="1.25.40.20">
    <property type="entry name" value="Ankyrin repeat-containing domain"/>
    <property type="match status" value="2"/>
</dbReference>
<organism evidence="5 6">
    <name type="scientific">Symbiodinium pilosum</name>
    <name type="common">Dinoflagellate</name>
    <dbReference type="NCBI Taxonomy" id="2952"/>
    <lineage>
        <taxon>Eukaryota</taxon>
        <taxon>Sar</taxon>
        <taxon>Alveolata</taxon>
        <taxon>Dinophyceae</taxon>
        <taxon>Suessiales</taxon>
        <taxon>Symbiodiniaceae</taxon>
        <taxon>Symbiodinium</taxon>
    </lineage>
</organism>
<evidence type="ECO:0000256" key="2">
    <source>
        <dbReference type="ARBA" id="ARBA00023043"/>
    </source>
</evidence>
<keyword evidence="4" id="KW-0812">Transmembrane</keyword>
<keyword evidence="6" id="KW-1185">Reference proteome</keyword>
<dbReference type="AlphaFoldDB" id="A0A812QPT0"/>
<dbReference type="InterPro" id="IPR002110">
    <property type="entry name" value="Ankyrin_rpt"/>
</dbReference>
<dbReference type="SMART" id="SM00248">
    <property type="entry name" value="ANK"/>
    <property type="match status" value="4"/>
</dbReference>
<reference evidence="5" key="1">
    <citation type="submission" date="2021-02" db="EMBL/GenBank/DDBJ databases">
        <authorList>
            <person name="Dougan E. K."/>
            <person name="Rhodes N."/>
            <person name="Thang M."/>
            <person name="Chan C."/>
        </authorList>
    </citation>
    <scope>NUCLEOTIDE SEQUENCE</scope>
</reference>
<evidence type="ECO:0000313" key="6">
    <source>
        <dbReference type="Proteomes" id="UP000649617"/>
    </source>
</evidence>
<dbReference type="Proteomes" id="UP000649617">
    <property type="component" value="Unassembled WGS sequence"/>
</dbReference>
<dbReference type="SUPFAM" id="SSF48403">
    <property type="entry name" value="Ankyrin repeat"/>
    <property type="match status" value="1"/>
</dbReference>
<keyword evidence="1" id="KW-0677">Repeat</keyword>
<keyword evidence="2 3" id="KW-0040">ANK repeat</keyword>
<dbReference type="PROSITE" id="PS50088">
    <property type="entry name" value="ANK_REPEAT"/>
    <property type="match status" value="1"/>
</dbReference>
<sequence>MRTKLLRQQHKDRDLDEFLKHFRFGNLSDAMQDKGGMSAVMCAVLSGDIGILRFLAGKRADMNHRLHGMSDLGYYDTQTALMAATKSRQPPSMLAALVELRANVNARSRTGLPALFMCRSPGHVKVLLAVRAELSDLALSGAAAFANPETVQELLTCRCDPRNMDELQSGPLHSIALTSRSNGRAAETASLLLAQNADVNARAAPRGEYLWQCRLARLRVAVFGFSNCNMITRYGASIGGMLALGFAAMLGHEPLTKLLLAHGA</sequence>
<gene>
    <name evidence="5" type="primary">ANK2</name>
    <name evidence="5" type="ORF">SPIL2461_LOCUS9802</name>
</gene>
<comment type="caution">
    <text evidence="5">The sequence shown here is derived from an EMBL/GenBank/DDBJ whole genome shotgun (WGS) entry which is preliminary data.</text>
</comment>
<accession>A0A812QPT0</accession>